<protein>
    <recommendedName>
        <fullName evidence="4">DoxX family membrane protein</fullName>
    </recommendedName>
</protein>
<reference evidence="3" key="1">
    <citation type="journal article" date="2019" name="Int. J. Syst. Evol. Microbiol.">
        <title>The Global Catalogue of Microorganisms (GCM) 10K type strain sequencing project: providing services to taxonomists for standard genome sequencing and annotation.</title>
        <authorList>
            <consortium name="The Broad Institute Genomics Platform"/>
            <consortium name="The Broad Institute Genome Sequencing Center for Infectious Disease"/>
            <person name="Wu L."/>
            <person name="Ma J."/>
        </authorList>
    </citation>
    <scope>NUCLEOTIDE SEQUENCE [LARGE SCALE GENOMIC DNA]</scope>
    <source>
        <strain evidence="3">CGMCC 4.7349</strain>
    </source>
</reference>
<dbReference type="PANTHER" id="PTHR36974:SF1">
    <property type="entry name" value="DOXX FAMILY MEMBRANE PROTEIN"/>
    <property type="match status" value="1"/>
</dbReference>
<dbReference type="Proteomes" id="UP000656881">
    <property type="component" value="Unassembled WGS sequence"/>
</dbReference>
<keyword evidence="3" id="KW-1185">Reference proteome</keyword>
<gene>
    <name evidence="2" type="ORF">GCM10012286_35990</name>
</gene>
<proteinExistence type="predicted"/>
<name>A0ABQ2M2V6_9ACTN</name>
<comment type="caution">
    <text evidence="2">The sequence shown here is derived from an EMBL/GenBank/DDBJ whole genome shotgun (WGS) entry which is preliminary data.</text>
</comment>
<evidence type="ECO:0000313" key="3">
    <source>
        <dbReference type="Proteomes" id="UP000656881"/>
    </source>
</evidence>
<dbReference type="RefSeq" id="WP_229697043.1">
    <property type="nucleotide sequence ID" value="NZ_BMNG01000007.1"/>
</dbReference>
<feature type="compositionally biased region" description="Basic and acidic residues" evidence="1">
    <location>
        <begin position="137"/>
        <end position="146"/>
    </location>
</feature>
<evidence type="ECO:0000256" key="1">
    <source>
        <dbReference type="SAM" id="MobiDB-lite"/>
    </source>
</evidence>
<accession>A0ABQ2M2V6</accession>
<evidence type="ECO:0000313" key="2">
    <source>
        <dbReference type="EMBL" id="GGO46032.1"/>
    </source>
</evidence>
<organism evidence="2 3">
    <name type="scientific">Streptomyces lasiicapitis</name>
    <dbReference type="NCBI Taxonomy" id="1923961"/>
    <lineage>
        <taxon>Bacteria</taxon>
        <taxon>Bacillati</taxon>
        <taxon>Actinomycetota</taxon>
        <taxon>Actinomycetes</taxon>
        <taxon>Kitasatosporales</taxon>
        <taxon>Streptomycetaceae</taxon>
        <taxon>Streptomyces</taxon>
    </lineage>
</organism>
<feature type="region of interest" description="Disordered" evidence="1">
    <location>
        <begin position="125"/>
        <end position="146"/>
    </location>
</feature>
<dbReference type="PANTHER" id="PTHR36974">
    <property type="entry name" value="MEMBRANE PROTEIN-RELATED"/>
    <property type="match status" value="1"/>
</dbReference>
<sequence length="146" mass="15169">MTVDPARSLARLLGGMGALHFLAPKPFDAIVPDKLPGKARAYTYASGAAELAVAAALAFPRTRRVGGLAAAGLITAVFPANVQMAYDWRHRAAPLKALAYGRLPLHVPLVAWALLAAGQGAKEQAAKARSTPTAATGHDRAARPAR</sequence>
<dbReference type="EMBL" id="BMNG01000007">
    <property type="protein sequence ID" value="GGO46032.1"/>
    <property type="molecule type" value="Genomic_DNA"/>
</dbReference>
<evidence type="ECO:0008006" key="4">
    <source>
        <dbReference type="Google" id="ProtNLM"/>
    </source>
</evidence>